<dbReference type="InterPro" id="IPR018958">
    <property type="entry name" value="Knr4/Smi1-like_dom"/>
</dbReference>
<keyword evidence="3" id="KW-1185">Reference proteome</keyword>
<evidence type="ECO:0000313" key="2">
    <source>
        <dbReference type="EMBL" id="MBT1690555.1"/>
    </source>
</evidence>
<dbReference type="InterPro" id="IPR051873">
    <property type="entry name" value="KNR4/SMI1_regulator"/>
</dbReference>
<dbReference type="InterPro" id="IPR037883">
    <property type="entry name" value="Knr4/Smi1-like_sf"/>
</dbReference>
<dbReference type="Gene3D" id="3.40.1580.10">
    <property type="entry name" value="SMI1/KNR4-like"/>
    <property type="match status" value="1"/>
</dbReference>
<dbReference type="SUPFAM" id="SSF160631">
    <property type="entry name" value="SMI1/KNR4-like"/>
    <property type="match status" value="1"/>
</dbReference>
<sequence length="228" mass="26420">MKLLLILFLLPLLTTATVSMARRNKETLPLVMEHFVLADLRALLLRLDASIRTNDPALYATLQAPLSEAEIQALEKKYKTEVPAELRELYRWKNGQRFDDKTRSLFGNKTFMTLEEALMNRDELNDLTTSEQTEDQFKIRNWWRVSWIPVFENGGGDYLCYDTEGTFTGKPGQIVDYYHSETYRRVVSPGLSAFLEAIVNVVDKKVEDEDDYTRAHHAGYPRSFDLEQ</sequence>
<accession>A0AAP2DGS3</accession>
<name>A0AAP2DGS3_9BACT</name>
<dbReference type="GO" id="GO:0043332">
    <property type="term" value="C:mating projection tip"/>
    <property type="evidence" value="ECO:0007669"/>
    <property type="project" value="TreeGrafter"/>
</dbReference>
<gene>
    <name evidence="2" type="ORF">KK078_28580</name>
</gene>
<proteinExistence type="predicted"/>
<dbReference type="PANTHER" id="PTHR47432:SF1">
    <property type="entry name" value="CELL WALL ASSEMBLY REGULATOR SMI1"/>
    <property type="match status" value="1"/>
</dbReference>
<dbReference type="EMBL" id="JAHESC010000071">
    <property type="protein sequence ID" value="MBT1690555.1"/>
    <property type="molecule type" value="Genomic_DNA"/>
</dbReference>
<dbReference type="RefSeq" id="WP_254094067.1">
    <property type="nucleotide sequence ID" value="NZ_JAHESC010000071.1"/>
</dbReference>
<dbReference type="AlphaFoldDB" id="A0AAP2DGS3"/>
<evidence type="ECO:0000313" key="3">
    <source>
        <dbReference type="Proteomes" id="UP001319180"/>
    </source>
</evidence>
<feature type="domain" description="Knr4/Smi1-like" evidence="1">
    <location>
        <begin position="65"/>
        <end position="197"/>
    </location>
</feature>
<dbReference type="SMART" id="SM00860">
    <property type="entry name" value="SMI1_KNR4"/>
    <property type="match status" value="1"/>
</dbReference>
<evidence type="ECO:0000259" key="1">
    <source>
        <dbReference type="SMART" id="SM00860"/>
    </source>
</evidence>
<dbReference type="PANTHER" id="PTHR47432">
    <property type="entry name" value="CELL WALL ASSEMBLY REGULATOR SMI1"/>
    <property type="match status" value="1"/>
</dbReference>
<organism evidence="2 3">
    <name type="scientific">Dawidia soli</name>
    <dbReference type="NCBI Taxonomy" id="2782352"/>
    <lineage>
        <taxon>Bacteria</taxon>
        <taxon>Pseudomonadati</taxon>
        <taxon>Bacteroidota</taxon>
        <taxon>Cytophagia</taxon>
        <taxon>Cytophagales</taxon>
        <taxon>Chryseotaleaceae</taxon>
        <taxon>Dawidia</taxon>
    </lineage>
</organism>
<dbReference type="Proteomes" id="UP001319180">
    <property type="component" value="Unassembled WGS sequence"/>
</dbReference>
<protein>
    <submittedName>
        <fullName evidence="2">SMI1/KNR4 family protein</fullName>
    </submittedName>
</protein>
<dbReference type="Pfam" id="PF09346">
    <property type="entry name" value="SMI1_KNR4"/>
    <property type="match status" value="1"/>
</dbReference>
<comment type="caution">
    <text evidence="2">The sequence shown here is derived from an EMBL/GenBank/DDBJ whole genome shotgun (WGS) entry which is preliminary data.</text>
</comment>
<reference evidence="2 3" key="1">
    <citation type="submission" date="2021-05" db="EMBL/GenBank/DDBJ databases">
        <title>A Polyphasic approach of four new species of the genus Ohtaekwangia: Ohtaekwangia histidinii sp. nov., Ohtaekwangia cretensis sp. nov., Ohtaekwangia indiensis sp. nov., Ohtaekwangia reichenbachii sp. nov. from diverse environment.</title>
        <authorList>
            <person name="Octaviana S."/>
        </authorList>
    </citation>
    <scope>NUCLEOTIDE SEQUENCE [LARGE SCALE GENOMIC DNA]</scope>
    <source>
        <strain evidence="2 3">PWU37</strain>
    </source>
</reference>